<dbReference type="EMBL" id="MPUK01000007">
    <property type="protein sequence ID" value="ONH66463.1"/>
    <property type="molecule type" value="Genomic_DNA"/>
</dbReference>
<feature type="transmembrane region" description="Helical" evidence="7">
    <location>
        <begin position="202"/>
        <end position="220"/>
    </location>
</feature>
<evidence type="ECO:0000256" key="7">
    <source>
        <dbReference type="SAM" id="Phobius"/>
    </source>
</evidence>
<dbReference type="AlphaFoldDB" id="A0A061AVL6"/>
<dbReference type="PANTHER" id="PTHR45649:SF3">
    <property type="entry name" value="POLYAMINE TRANSPORTER TPO5"/>
    <property type="match status" value="1"/>
</dbReference>
<accession>A0A061AVL6</accession>
<feature type="transmembrane region" description="Helical" evidence="7">
    <location>
        <begin position="86"/>
        <end position="104"/>
    </location>
</feature>
<name>A0A061AVL6_CYBFA</name>
<dbReference type="OrthoDB" id="3257095at2759"/>
<evidence type="ECO:0000313" key="11">
    <source>
        <dbReference type="Proteomes" id="UP000189513"/>
    </source>
</evidence>
<evidence type="ECO:0000313" key="9">
    <source>
        <dbReference type="EMBL" id="CDR41681.1"/>
    </source>
</evidence>
<dbReference type="STRING" id="36022.A0A061AVL6"/>
<feature type="region of interest" description="Disordered" evidence="6">
    <location>
        <begin position="555"/>
        <end position="574"/>
    </location>
</feature>
<proteinExistence type="predicted"/>
<dbReference type="EMBL" id="LK052892">
    <property type="protein sequence ID" value="CDR41681.1"/>
    <property type="molecule type" value="Genomic_DNA"/>
</dbReference>
<reference evidence="11" key="2">
    <citation type="journal article" date="2017" name="Genome Announc.">
        <title>Genome sequences of Cyberlindnera fabianii 65, Pichia kudriavzevii 129, and Saccharomyces cerevisiae 131 isolated from fermented masau fruits in Zimbabwe.</title>
        <authorList>
            <person name="van Rijswijck I.M.H."/>
            <person name="Derks M.F.L."/>
            <person name="Abee T."/>
            <person name="de Ridder D."/>
            <person name="Smid E.J."/>
        </authorList>
    </citation>
    <scope>NUCLEOTIDE SEQUENCE [LARGE SCALE GENOMIC DNA]</scope>
    <source>
        <strain evidence="11">65</strain>
    </source>
</reference>
<evidence type="ECO:0000259" key="8">
    <source>
        <dbReference type="Pfam" id="PF00324"/>
    </source>
</evidence>
<dbReference type="OMA" id="LLMAQYT"/>
<feature type="transmembrane region" description="Helical" evidence="7">
    <location>
        <begin position="125"/>
        <end position="149"/>
    </location>
</feature>
<dbReference type="GO" id="GO:0016020">
    <property type="term" value="C:membrane"/>
    <property type="evidence" value="ECO:0007669"/>
    <property type="project" value="UniProtKB-SubCell"/>
</dbReference>
<dbReference type="PIRSF" id="PIRSF006060">
    <property type="entry name" value="AA_transporter"/>
    <property type="match status" value="1"/>
</dbReference>
<sequence length="574" mass="62749">MHSIDLGEGSYTNRLINTVQEALQNDARDEEVVVEKFKYEQELERNLTITTVIGLGFGLMSAPLSLGATMGASLIDGGPATIMGGYMIVYIFSIVCALSLAEICSKYPIELHGGAAIIAHPRYSLLASWYTGFFLLVGNWLTSLSITFAGSQLILSVFGIYDDDYELDTVLTVVIFYVVVTICGAVNLFYSRYMETINKLCVYWIIYAILLIDILLLLFATEYRSLSYIFTHFDNSLSGWPAPMAFMIGFQQANFMLQGFGLLPAVSDEVQTPERSISHGIVISVLLAGGAGFIFLIPILAVIPNVQDLVGHKNGIMPIVLIFKLATHSKIVSFFLVIMIIGNLIFSGIGSIATSSRAVYSMSRDGALPAGHLWTYVQNDSVSKVPKYSVLLSMGVSYFLGLLALVSTSALNAFIGAAVLSLCASSLIPIVCSLLGARKKVRGAAFKLKYVGFILNIIAVLWLTFTLFILSMPPQIPVTASSMNYAALVFMGFTLLITLLWFVWGRYNFHGPLVDHDHNERVSVPMETLAGNDEGYLKLDEQKFQKLDAEDVDETLDVDTSRSEAGGSAGRLTN</sequence>
<organism evidence="9">
    <name type="scientific">Cyberlindnera fabianii</name>
    <name type="common">Yeast</name>
    <name type="synonym">Hansenula fabianii</name>
    <dbReference type="NCBI Taxonomy" id="36022"/>
    <lineage>
        <taxon>Eukaryota</taxon>
        <taxon>Fungi</taxon>
        <taxon>Dikarya</taxon>
        <taxon>Ascomycota</taxon>
        <taxon>Saccharomycotina</taxon>
        <taxon>Saccharomycetes</taxon>
        <taxon>Phaffomycetales</taxon>
        <taxon>Phaffomycetaceae</taxon>
        <taxon>Cyberlindnera</taxon>
    </lineage>
</organism>
<feature type="transmembrane region" description="Helical" evidence="7">
    <location>
        <begin position="482"/>
        <end position="504"/>
    </location>
</feature>
<gene>
    <name evidence="10" type="ORF">BON22_3817</name>
    <name evidence="9" type="ORF">CYFA0S_07e04984g</name>
</gene>
<evidence type="ECO:0000256" key="3">
    <source>
        <dbReference type="ARBA" id="ARBA00022692"/>
    </source>
</evidence>
<feature type="transmembrane region" description="Helical" evidence="7">
    <location>
        <begin position="388"/>
        <end position="407"/>
    </location>
</feature>
<feature type="transmembrane region" description="Helical" evidence="7">
    <location>
        <begin position="448"/>
        <end position="470"/>
    </location>
</feature>
<feature type="transmembrane region" description="Helical" evidence="7">
    <location>
        <begin position="240"/>
        <end position="265"/>
    </location>
</feature>
<evidence type="ECO:0000313" key="10">
    <source>
        <dbReference type="EMBL" id="ONH66463.1"/>
    </source>
</evidence>
<feature type="transmembrane region" description="Helical" evidence="7">
    <location>
        <begin position="277"/>
        <end position="303"/>
    </location>
</feature>
<keyword evidence="2" id="KW-0813">Transport</keyword>
<keyword evidence="4 7" id="KW-1133">Transmembrane helix</keyword>
<feature type="transmembrane region" description="Helical" evidence="7">
    <location>
        <begin position="413"/>
        <end position="436"/>
    </location>
</feature>
<evidence type="ECO:0000256" key="5">
    <source>
        <dbReference type="ARBA" id="ARBA00023136"/>
    </source>
</evidence>
<feature type="transmembrane region" description="Helical" evidence="7">
    <location>
        <begin position="46"/>
        <end position="66"/>
    </location>
</feature>
<evidence type="ECO:0000256" key="4">
    <source>
        <dbReference type="ARBA" id="ARBA00022989"/>
    </source>
</evidence>
<reference evidence="10" key="3">
    <citation type="submission" date="2017-01" db="EMBL/GenBank/DDBJ databases">
        <authorList>
            <person name="Mah S.A."/>
            <person name="Swanson W.J."/>
            <person name="Moy G.W."/>
            <person name="Vacquier V.D."/>
        </authorList>
    </citation>
    <scope>NUCLEOTIDE SEQUENCE [LARGE SCALE GENOMIC DNA]</scope>
    <source>
        <strain evidence="10">65</strain>
    </source>
</reference>
<feature type="domain" description="Amino acid permease/ SLC12A" evidence="8">
    <location>
        <begin position="63"/>
        <end position="509"/>
    </location>
</feature>
<dbReference type="Gene3D" id="1.20.1740.10">
    <property type="entry name" value="Amino acid/polyamine transporter I"/>
    <property type="match status" value="1"/>
</dbReference>
<protein>
    <submittedName>
        <fullName evidence="9">CYFA0S07e04984g1_1</fullName>
    </submittedName>
    <submittedName>
        <fullName evidence="10">Polyamine transporter TPO5</fullName>
    </submittedName>
</protein>
<comment type="subcellular location">
    <subcellularLocation>
        <location evidence="1">Membrane</location>
        <topology evidence="1">Multi-pass membrane protein</topology>
    </subcellularLocation>
</comment>
<keyword evidence="3 7" id="KW-0812">Transmembrane</keyword>
<dbReference type="InterPro" id="IPR004841">
    <property type="entry name" value="AA-permease/SLC12A_dom"/>
</dbReference>
<keyword evidence="5 7" id="KW-0472">Membrane</keyword>
<dbReference type="PANTHER" id="PTHR45649">
    <property type="entry name" value="AMINO-ACID PERMEASE BAT1"/>
    <property type="match status" value="1"/>
</dbReference>
<evidence type="ECO:0000256" key="2">
    <source>
        <dbReference type="ARBA" id="ARBA00022448"/>
    </source>
</evidence>
<dbReference type="Pfam" id="PF00324">
    <property type="entry name" value="AA_permease"/>
    <property type="match status" value="1"/>
</dbReference>
<evidence type="ECO:0000256" key="6">
    <source>
        <dbReference type="SAM" id="MobiDB-lite"/>
    </source>
</evidence>
<feature type="transmembrane region" description="Helical" evidence="7">
    <location>
        <begin position="331"/>
        <end position="354"/>
    </location>
</feature>
<reference evidence="9" key="1">
    <citation type="journal article" date="2014" name="Genome Announc.">
        <title>Genome sequence of the yeast Cyberlindnera fabianii (Hansenula fabianii).</title>
        <authorList>
            <person name="Freel K.C."/>
            <person name="Sarilar V."/>
            <person name="Neuveglise C."/>
            <person name="Devillers H."/>
            <person name="Friedrich A."/>
            <person name="Schacherer J."/>
        </authorList>
    </citation>
    <scope>NUCLEOTIDE SEQUENCE</scope>
    <source>
        <strain evidence="9">YJS4271</strain>
    </source>
</reference>
<evidence type="ECO:0000256" key="1">
    <source>
        <dbReference type="ARBA" id="ARBA00004141"/>
    </source>
</evidence>
<dbReference type="VEuPathDB" id="FungiDB:BON22_3817"/>
<dbReference type="GO" id="GO:0022857">
    <property type="term" value="F:transmembrane transporter activity"/>
    <property type="evidence" value="ECO:0007669"/>
    <property type="project" value="UniProtKB-ARBA"/>
</dbReference>
<keyword evidence="11" id="KW-1185">Reference proteome</keyword>
<feature type="transmembrane region" description="Helical" evidence="7">
    <location>
        <begin position="169"/>
        <end position="190"/>
    </location>
</feature>
<dbReference type="Proteomes" id="UP000189513">
    <property type="component" value="Unassembled WGS sequence"/>
</dbReference>